<dbReference type="InParanoid" id="A0A2T2ZRS8"/>
<dbReference type="EMBL" id="KZ678930">
    <property type="protein sequence ID" value="PSR73969.1"/>
    <property type="molecule type" value="Genomic_DNA"/>
</dbReference>
<protein>
    <recommendedName>
        <fullName evidence="4">Secreted protein</fullName>
    </recommendedName>
</protein>
<feature type="signal peptide" evidence="1">
    <location>
        <begin position="1"/>
        <end position="37"/>
    </location>
</feature>
<evidence type="ECO:0000256" key="1">
    <source>
        <dbReference type="SAM" id="SignalP"/>
    </source>
</evidence>
<name>A0A2T2ZRS8_9PEZI</name>
<dbReference type="Proteomes" id="UP000241462">
    <property type="component" value="Unassembled WGS sequence"/>
</dbReference>
<evidence type="ECO:0000313" key="2">
    <source>
        <dbReference type="EMBL" id="PSR73969.1"/>
    </source>
</evidence>
<feature type="chain" id="PRO_5015412816" description="Secreted protein" evidence="1">
    <location>
        <begin position="38"/>
        <end position="82"/>
    </location>
</feature>
<dbReference type="AlphaFoldDB" id="A0A2T2ZRS8"/>
<gene>
    <name evidence="2" type="ORF">BD289DRAFT_448888</name>
</gene>
<keyword evidence="1" id="KW-0732">Signal</keyword>
<reference evidence="2 3" key="1">
    <citation type="journal article" date="2018" name="Mycol. Prog.">
        <title>Coniella lustricola, a new species from submerged detritus.</title>
        <authorList>
            <person name="Raudabaugh D.B."/>
            <person name="Iturriaga T."/>
            <person name="Carver A."/>
            <person name="Mondo S."/>
            <person name="Pangilinan J."/>
            <person name="Lipzen A."/>
            <person name="He G."/>
            <person name="Amirebrahimi M."/>
            <person name="Grigoriev I.V."/>
            <person name="Miller A.N."/>
        </authorList>
    </citation>
    <scope>NUCLEOTIDE SEQUENCE [LARGE SCALE GENOMIC DNA]</scope>
    <source>
        <strain evidence="2 3">B22-T-1</strain>
    </source>
</reference>
<sequence>MHACMHTSVHAYLQCANGRSLLFSFVFFLRFPFAVLCDVPSRNVGKSQLTVQHCTDSRGGRGGLERYLGTGGWAALHMLCNV</sequence>
<organism evidence="2 3">
    <name type="scientific">Coniella lustricola</name>
    <dbReference type="NCBI Taxonomy" id="2025994"/>
    <lineage>
        <taxon>Eukaryota</taxon>
        <taxon>Fungi</taxon>
        <taxon>Dikarya</taxon>
        <taxon>Ascomycota</taxon>
        <taxon>Pezizomycotina</taxon>
        <taxon>Sordariomycetes</taxon>
        <taxon>Sordariomycetidae</taxon>
        <taxon>Diaporthales</taxon>
        <taxon>Schizoparmaceae</taxon>
        <taxon>Coniella</taxon>
    </lineage>
</organism>
<proteinExistence type="predicted"/>
<evidence type="ECO:0000313" key="3">
    <source>
        <dbReference type="Proteomes" id="UP000241462"/>
    </source>
</evidence>
<evidence type="ECO:0008006" key="4">
    <source>
        <dbReference type="Google" id="ProtNLM"/>
    </source>
</evidence>
<keyword evidence="3" id="KW-1185">Reference proteome</keyword>
<accession>A0A2T2ZRS8</accession>